<name>A0A9R0KD55_SPIOL</name>
<dbReference type="Pfam" id="PF08596">
    <property type="entry name" value="Lgl_C"/>
    <property type="match status" value="1"/>
</dbReference>
<dbReference type="GO" id="GO:0005737">
    <property type="term" value="C:cytoplasm"/>
    <property type="evidence" value="ECO:0000318"/>
    <property type="project" value="GO_Central"/>
</dbReference>
<reference evidence="5" key="1">
    <citation type="journal article" date="2021" name="Nat. Commun.">
        <title>Genomic analyses provide insights into spinach domestication and the genetic basis of agronomic traits.</title>
        <authorList>
            <person name="Cai X."/>
            <person name="Sun X."/>
            <person name="Xu C."/>
            <person name="Sun H."/>
            <person name="Wang X."/>
            <person name="Ge C."/>
            <person name="Zhang Z."/>
            <person name="Wang Q."/>
            <person name="Fei Z."/>
            <person name="Jiao C."/>
            <person name="Wang Q."/>
        </authorList>
    </citation>
    <scope>NUCLEOTIDE SEQUENCE [LARGE SCALE GENOMIC DNA]</scope>
    <source>
        <strain evidence="5">cv. Varoflay</strain>
    </source>
</reference>
<dbReference type="GO" id="GO:0045159">
    <property type="term" value="F:myosin II binding"/>
    <property type="evidence" value="ECO:0000318"/>
    <property type="project" value="GO_Central"/>
</dbReference>
<dbReference type="KEGG" id="soe:110806192"/>
<dbReference type="GO" id="GO:0019905">
    <property type="term" value="F:syntaxin binding"/>
    <property type="evidence" value="ECO:0000318"/>
    <property type="project" value="GO_Central"/>
</dbReference>
<feature type="repeat" description="WD" evidence="3">
    <location>
        <begin position="453"/>
        <end position="486"/>
    </location>
</feature>
<keyword evidence="2" id="KW-0268">Exocytosis</keyword>
<dbReference type="InterPro" id="IPR013905">
    <property type="entry name" value="Lgl_C_dom"/>
</dbReference>
<evidence type="ECO:0000259" key="4">
    <source>
        <dbReference type="Pfam" id="PF08596"/>
    </source>
</evidence>
<dbReference type="SMART" id="SM00320">
    <property type="entry name" value="WD40"/>
    <property type="match status" value="5"/>
</dbReference>
<evidence type="ECO:0000256" key="1">
    <source>
        <dbReference type="ARBA" id="ARBA00008070"/>
    </source>
</evidence>
<keyword evidence="3" id="KW-0853">WD repeat</keyword>
<dbReference type="RefSeq" id="XP_021867521.2">
    <property type="nucleotide sequence ID" value="XM_022011829.2"/>
</dbReference>
<dbReference type="GO" id="GO:0006893">
    <property type="term" value="P:Golgi to plasma membrane transport"/>
    <property type="evidence" value="ECO:0000318"/>
    <property type="project" value="GO_Central"/>
</dbReference>
<dbReference type="InterPro" id="IPR015943">
    <property type="entry name" value="WD40/YVTN_repeat-like_dom_sf"/>
</dbReference>
<evidence type="ECO:0000313" key="6">
    <source>
        <dbReference type="RefSeq" id="XP_021867521.2"/>
    </source>
</evidence>
<sequence length="1047" mass="115571">MFVKKLVEKATKKPGENSDCLKPEDVDPRLAFQYGLPSSATMLAYDPVQKILAVSTKNGQIKLLGKDNTQALLESNDVQPSKFLQFIHNQGYLLNVTVKDRIEVWDIDKKILCHVHDFSEDITSFSVMQQCFFIFIGDRAGNVTVWKLDKESSQIEKMKYWIPFSASHASIDKDLVDHAVMHILPQPTAESKRILIIFADGFIALWAIQESKAVFTIGNSGSMTQLSSQETKTVTSACWVCPFGSKVAVGYDTGDIFIYNILSNSDLGSGSPASRDSGNTHNIQTFKINLSYRLEKVPITSLKCVYSDGKANRLYVTGASDATSTNLVQVVLLNEDTESRTIKLGLQLSEPCLDLEIISCSNETSKHKQHSLILLGKSGLMYAYDDHSIEKCLLQSPSKSSASLPNELMIKLPISSSTTTSAQFITNHSNNIDSEEEEYTSVAKNLPSILPSEAKHTNSPHFTGFSKITNLYITGHSDGTIKFWDVTCPLLIPLLSLTQQQNEDESSQSGAAVTAIHYCSGPRLLFSGDRRGMVRIYQFKPEPFSVENGFFSLSGSSKKGNSHVIHSVKFIKVNESVLSFHLYNSLKYLAVGSEHGYISVIDIEGSSILYQKKIGTELSSDVLSLKFESSELCGFEKNILIIATRDSSLLALDADTGNTLSSSAVHPKKRSKTLFMQILAEASRGSSTEEAAQKQQVLLCSEKAVYIYSLPHIVQGVKKVIYKKKFHSTSCCWASTVCSTSSTGLVLLFSCGKIEIRSLPELSLVKESTLRSFICSPLKTNTLPEYSICSSADGEVIMVKSDQEVAVASMLLQNGKYRHLDSLSRVYDKTLSNWEDGATSPPVCHKEKKKGMFSTLFKDITGSKPNHGADFEAIDGKAMLEELTKKFAVSNFPTETEVPANVTVEKDNVDLDIDDIDLDDQDEKPKGNNVMAMLNKQNIASKFHSFKGKLKQMTVKTEKPSAHEEPQSEKVETVDQIKKKYGFLSPSSSNEPVGVAKMIESKLTENVKKLQGIGLKTTEMEDNAQTFSSMAKETLRLAEQKNSPSKT</sequence>
<evidence type="ECO:0000313" key="5">
    <source>
        <dbReference type="Proteomes" id="UP000813463"/>
    </source>
</evidence>
<dbReference type="GO" id="GO:0005886">
    <property type="term" value="C:plasma membrane"/>
    <property type="evidence" value="ECO:0000318"/>
    <property type="project" value="GO_Central"/>
</dbReference>
<dbReference type="InterPro" id="IPR001680">
    <property type="entry name" value="WD40_rpt"/>
</dbReference>
<dbReference type="PANTHER" id="PTHR10241">
    <property type="entry name" value="LETHAL 2 GIANT LARVAE PROTEIN"/>
    <property type="match status" value="1"/>
</dbReference>
<dbReference type="SUPFAM" id="SSF50978">
    <property type="entry name" value="WD40 repeat-like"/>
    <property type="match status" value="2"/>
</dbReference>
<comment type="similarity">
    <text evidence="1">Belongs to the WD repeat L(2)GL family.</text>
</comment>
<protein>
    <submittedName>
        <fullName evidence="6">Uncharacterized protein isoform X1</fullName>
    </submittedName>
</protein>
<dbReference type="GeneID" id="110806192"/>
<evidence type="ECO:0000256" key="3">
    <source>
        <dbReference type="PROSITE-ProRule" id="PRU00221"/>
    </source>
</evidence>
<evidence type="ECO:0000256" key="2">
    <source>
        <dbReference type="ARBA" id="ARBA00022483"/>
    </source>
</evidence>
<dbReference type="PANTHER" id="PTHR10241:SF27">
    <property type="entry name" value="TRANSDUCIN_WD40 REPEAT-LIKE SUPERFAMILY PROTEIN"/>
    <property type="match status" value="1"/>
</dbReference>
<dbReference type="CDD" id="cd15873">
    <property type="entry name" value="R-SNARE_STXBP5_6"/>
    <property type="match status" value="1"/>
</dbReference>
<dbReference type="PROSITE" id="PS50082">
    <property type="entry name" value="WD_REPEATS_2"/>
    <property type="match status" value="1"/>
</dbReference>
<gene>
    <name evidence="6" type="primary">LOC110806192</name>
</gene>
<dbReference type="AlphaFoldDB" id="A0A9R0KD55"/>
<accession>A0A9R0KD55</accession>
<proteinExistence type="inferred from homology"/>
<dbReference type="Gene3D" id="2.130.10.10">
    <property type="entry name" value="YVTN repeat-like/Quinoprotein amine dehydrogenase"/>
    <property type="match status" value="3"/>
</dbReference>
<organism evidence="5 6">
    <name type="scientific">Spinacia oleracea</name>
    <name type="common">Spinach</name>
    <dbReference type="NCBI Taxonomy" id="3562"/>
    <lineage>
        <taxon>Eukaryota</taxon>
        <taxon>Viridiplantae</taxon>
        <taxon>Streptophyta</taxon>
        <taxon>Embryophyta</taxon>
        <taxon>Tracheophyta</taxon>
        <taxon>Spermatophyta</taxon>
        <taxon>Magnoliopsida</taxon>
        <taxon>eudicotyledons</taxon>
        <taxon>Gunneridae</taxon>
        <taxon>Pentapetalae</taxon>
        <taxon>Caryophyllales</taxon>
        <taxon>Chenopodiaceae</taxon>
        <taxon>Chenopodioideae</taxon>
        <taxon>Anserineae</taxon>
        <taxon>Spinacia</taxon>
    </lineage>
</organism>
<dbReference type="GO" id="GO:0006887">
    <property type="term" value="P:exocytosis"/>
    <property type="evidence" value="ECO:0000318"/>
    <property type="project" value="GO_Central"/>
</dbReference>
<dbReference type="Proteomes" id="UP000813463">
    <property type="component" value="Chromosome 1"/>
</dbReference>
<reference evidence="6" key="2">
    <citation type="submission" date="2025-08" db="UniProtKB">
        <authorList>
            <consortium name="RefSeq"/>
        </authorList>
    </citation>
    <scope>IDENTIFICATION</scope>
    <source>
        <tissue evidence="6">Leaf</tissue>
    </source>
</reference>
<dbReference type="InterPro" id="IPR036322">
    <property type="entry name" value="WD40_repeat_dom_sf"/>
</dbReference>
<dbReference type="GO" id="GO:0005096">
    <property type="term" value="F:GTPase activator activity"/>
    <property type="evidence" value="ECO:0000318"/>
    <property type="project" value="GO_Central"/>
</dbReference>
<keyword evidence="5" id="KW-1185">Reference proteome</keyword>
<feature type="domain" description="Lethal giant larvae (Lgl)-like C-terminal" evidence="4">
    <location>
        <begin position="689"/>
        <end position="827"/>
    </location>
</feature>